<accession>A0A0D9V095</accession>
<dbReference type="STRING" id="77586.A0A0D9V095"/>
<dbReference type="PRINTS" id="PR00111">
    <property type="entry name" value="ABHYDROLASE"/>
</dbReference>
<proteinExistence type="predicted"/>
<keyword evidence="3" id="KW-1185">Reference proteome</keyword>
<dbReference type="FunFam" id="3.40.50.1820:FF:000132">
    <property type="entry name" value="caffeoylshikimate esterase"/>
    <property type="match status" value="1"/>
</dbReference>
<dbReference type="InterPro" id="IPR029058">
    <property type="entry name" value="AB_hydrolase_fold"/>
</dbReference>
<dbReference type="InterPro" id="IPR051044">
    <property type="entry name" value="MAG_DAG_Lipase"/>
</dbReference>
<evidence type="ECO:0000313" key="3">
    <source>
        <dbReference type="Proteomes" id="UP000032180"/>
    </source>
</evidence>
<dbReference type="eggNOG" id="KOG1455">
    <property type="taxonomic scope" value="Eukaryota"/>
</dbReference>
<dbReference type="InterPro" id="IPR022742">
    <property type="entry name" value="Hydrolase_4"/>
</dbReference>
<dbReference type="Pfam" id="PF12146">
    <property type="entry name" value="Hydrolase_4"/>
    <property type="match status" value="1"/>
</dbReference>
<evidence type="ECO:0000313" key="2">
    <source>
        <dbReference type="EnsemblPlants" id="LPERR01G12170.1"/>
    </source>
</evidence>
<dbReference type="Gramene" id="LPERR01G12170.1">
    <property type="protein sequence ID" value="LPERR01G12170.1"/>
    <property type="gene ID" value="LPERR01G12170"/>
</dbReference>
<protein>
    <recommendedName>
        <fullName evidence="1">Serine aminopeptidase S33 domain-containing protein</fullName>
    </recommendedName>
</protein>
<reference evidence="2 3" key="1">
    <citation type="submission" date="2012-08" db="EMBL/GenBank/DDBJ databases">
        <title>Oryza genome evolution.</title>
        <authorList>
            <person name="Wing R.A."/>
        </authorList>
    </citation>
    <scope>NUCLEOTIDE SEQUENCE</scope>
</reference>
<dbReference type="InterPro" id="IPR000073">
    <property type="entry name" value="AB_hydrolase_1"/>
</dbReference>
<dbReference type="HOGENOM" id="CLU_026209_0_2_1"/>
<feature type="domain" description="Serine aminopeptidase S33" evidence="1">
    <location>
        <begin position="61"/>
        <end position="301"/>
    </location>
</feature>
<reference evidence="2" key="3">
    <citation type="submission" date="2015-04" db="UniProtKB">
        <authorList>
            <consortium name="EnsemblPlants"/>
        </authorList>
    </citation>
    <scope>IDENTIFICATION</scope>
</reference>
<dbReference type="EnsemblPlants" id="LPERR01G12170.1">
    <property type="protein sequence ID" value="LPERR01G12170.1"/>
    <property type="gene ID" value="LPERR01G12170"/>
</dbReference>
<sequence>MAPHPVEEADEKSPFGKLTADEFYARHGVVHSTSTFVNPRGLRIFTQRWVPAAAAETPLLGAIAVVHGFTGESSWTVQLTAVHFARAGFAVAAVDHQGHGFSDGLQCHIPDIVPVLDDCDAAFASFRADFPPPLPCFLYGESLGGAIALLLHLRDKARWRDGAVLNGAMCGVSPRFMPPWPLEHFLWAAAKVVPTWRLAFTRGNIPDRSFKVPWKRALAVASPRRSTAPPRAATALELLRVCRELQSRFEEVELPLLVAHGGDDKVCDPGCAEELHRRAGSKDKTLRVYPGMWHQLVGEPEENVEKVFGDMLDWLKSHAAAARRDGEGQQ</sequence>
<dbReference type="SUPFAM" id="SSF53474">
    <property type="entry name" value="alpha/beta-Hydrolases"/>
    <property type="match status" value="1"/>
</dbReference>
<dbReference type="Gene3D" id="3.40.50.1820">
    <property type="entry name" value="alpha/beta hydrolase"/>
    <property type="match status" value="1"/>
</dbReference>
<dbReference type="AlphaFoldDB" id="A0A0D9V095"/>
<reference evidence="3" key="2">
    <citation type="submission" date="2013-12" db="EMBL/GenBank/DDBJ databases">
        <authorList>
            <person name="Yu Y."/>
            <person name="Lee S."/>
            <person name="de Baynast K."/>
            <person name="Wissotski M."/>
            <person name="Liu L."/>
            <person name="Talag J."/>
            <person name="Goicoechea J."/>
            <person name="Angelova A."/>
            <person name="Jetty R."/>
            <person name="Kudrna D."/>
            <person name="Golser W."/>
            <person name="Rivera L."/>
            <person name="Zhang J."/>
            <person name="Wing R."/>
        </authorList>
    </citation>
    <scope>NUCLEOTIDE SEQUENCE</scope>
</reference>
<dbReference type="Proteomes" id="UP000032180">
    <property type="component" value="Chromosome 1"/>
</dbReference>
<evidence type="ECO:0000259" key="1">
    <source>
        <dbReference type="Pfam" id="PF12146"/>
    </source>
</evidence>
<name>A0A0D9V095_9ORYZ</name>
<dbReference type="PANTHER" id="PTHR11614">
    <property type="entry name" value="PHOSPHOLIPASE-RELATED"/>
    <property type="match status" value="1"/>
</dbReference>
<organism evidence="2 3">
    <name type="scientific">Leersia perrieri</name>
    <dbReference type="NCBI Taxonomy" id="77586"/>
    <lineage>
        <taxon>Eukaryota</taxon>
        <taxon>Viridiplantae</taxon>
        <taxon>Streptophyta</taxon>
        <taxon>Embryophyta</taxon>
        <taxon>Tracheophyta</taxon>
        <taxon>Spermatophyta</taxon>
        <taxon>Magnoliopsida</taxon>
        <taxon>Liliopsida</taxon>
        <taxon>Poales</taxon>
        <taxon>Poaceae</taxon>
        <taxon>BOP clade</taxon>
        <taxon>Oryzoideae</taxon>
        <taxon>Oryzeae</taxon>
        <taxon>Oryzinae</taxon>
        <taxon>Leersia</taxon>
    </lineage>
</organism>